<dbReference type="GO" id="GO:0016405">
    <property type="term" value="F:CoA-ligase activity"/>
    <property type="evidence" value="ECO:0007669"/>
    <property type="project" value="TreeGrafter"/>
</dbReference>
<keyword evidence="2" id="KW-0576">Peroxisome</keyword>
<evidence type="ECO:0000313" key="6">
    <source>
        <dbReference type="EMBL" id="CAD5222189.1"/>
    </source>
</evidence>
<dbReference type="eggNOG" id="KOG1176">
    <property type="taxonomic scope" value="Eukaryota"/>
</dbReference>
<accession>A0A1I7SPY5</accession>
<gene>
    <name evidence="6" type="ORF">BXYJ_LOCUS7157</name>
</gene>
<reference evidence="6" key="2">
    <citation type="submission" date="2020-09" db="EMBL/GenBank/DDBJ databases">
        <authorList>
            <person name="Kikuchi T."/>
        </authorList>
    </citation>
    <scope>NUCLEOTIDE SEQUENCE</scope>
    <source>
        <strain evidence="6">Ka4C1</strain>
    </source>
</reference>
<organism evidence="7 9">
    <name type="scientific">Bursaphelenchus xylophilus</name>
    <name type="common">Pinewood nematode worm</name>
    <name type="synonym">Aphelenchoides xylophilus</name>
    <dbReference type="NCBI Taxonomy" id="6326"/>
    <lineage>
        <taxon>Eukaryota</taxon>
        <taxon>Metazoa</taxon>
        <taxon>Ecdysozoa</taxon>
        <taxon>Nematoda</taxon>
        <taxon>Chromadorea</taxon>
        <taxon>Rhabditida</taxon>
        <taxon>Tylenchina</taxon>
        <taxon>Tylenchomorpha</taxon>
        <taxon>Aphelenchoidea</taxon>
        <taxon>Aphelenchoididae</taxon>
        <taxon>Bursaphelenchus</taxon>
    </lineage>
</organism>
<dbReference type="EMBL" id="CAJFDI010000003">
    <property type="protein sequence ID" value="CAD5222189.1"/>
    <property type="molecule type" value="Genomic_DNA"/>
</dbReference>
<evidence type="ECO:0000313" key="7">
    <source>
        <dbReference type="Proteomes" id="UP000095284"/>
    </source>
</evidence>
<dbReference type="WBParaSite" id="BXY_1513000.1">
    <property type="protein sequence ID" value="BXY_1513000.1"/>
    <property type="gene ID" value="BXY_1513000"/>
</dbReference>
<dbReference type="PANTHER" id="PTHR24096:SF168">
    <property type="entry name" value="AMP-BINDING DOMAIN-CONTAINING PROTEIN"/>
    <property type="match status" value="1"/>
</dbReference>
<dbReference type="Proteomes" id="UP000582659">
    <property type="component" value="Unassembled WGS sequence"/>
</dbReference>
<sequence>MQVESPFIVDLDIRGSIRNFADYIFDRISVYDGDTVALRDAETLEETKFNEFNSITNLCTQRLKELGIQNNTRVALIASNCSACCFVHLASAQLGCRLVCVNGNLSVDEIWHQIDQAEVTHAILESQFTAKMEDVKRRAIMRNSGRVKIIRKMEEVLGETSLSRLTKRESKSIIPVQLPSSTADSESSFDTASMTSQSTFVVHSNKSSLTPLDPVDVDDSNGYFIFYTSGTTGPSKPIYISHQQIILNLMQLGLSVYGPPGVTDKFLLPLNIHHLFGFLSLYQALVNGAELTLVNKYSSKVFLRALSDYKITYAHVTPPMILFLATDLSLENVNLRQHLRTLIVGGASLYSKEAKKCKERLAIRDLRQIYLISEMGAICTFPHFCSENIESVGSPLPGYVIKIMHFDNKNLCAPRQVGHICIKKPGWTSTGFYNQKNKHNGDTHDGYIRTGDAGFFDEKGCIYVVDRIKDIIKFRGLVLCPTDVESNIRAHPGIEDCAVVCKQSHTAGEVPAAFIVKSSTNLVLSTAEVRQHISGKIPQFKELRGGVFFVTDIPRTMNGAVLRRQLRQTWDRERLASREAMAQEPAENGRRTSATIKTSSLPSTRRPTLASASSGSLRSSSPKPKPGPRSPLQKASPKLTPANRSKTMKT</sequence>
<proteinExistence type="predicted"/>
<feature type="domain" description="AMP-binding enzyme C-terminal" evidence="5">
    <location>
        <begin position="484"/>
        <end position="559"/>
    </location>
</feature>
<dbReference type="AlphaFoldDB" id="A0A1I7SPY5"/>
<dbReference type="InterPro" id="IPR042099">
    <property type="entry name" value="ANL_N_sf"/>
</dbReference>
<dbReference type="Gene3D" id="3.30.300.30">
    <property type="match status" value="1"/>
</dbReference>
<dbReference type="InterPro" id="IPR045851">
    <property type="entry name" value="AMP-bd_C_sf"/>
</dbReference>
<comment type="subcellular location">
    <subcellularLocation>
        <location evidence="1">Peroxisome</location>
    </subcellularLocation>
</comment>
<dbReference type="Proteomes" id="UP000095284">
    <property type="component" value="Unplaced"/>
</dbReference>
<protein>
    <submittedName>
        <fullName evidence="6">(pine wood nematode) hypothetical protein</fullName>
    </submittedName>
</protein>
<keyword evidence="8" id="KW-1185">Reference proteome</keyword>
<feature type="compositionally biased region" description="Low complexity" evidence="3">
    <location>
        <begin position="609"/>
        <end position="622"/>
    </location>
</feature>
<dbReference type="SMR" id="A0A1I7SPY5"/>
<dbReference type="GO" id="GO:0005777">
    <property type="term" value="C:peroxisome"/>
    <property type="evidence" value="ECO:0007669"/>
    <property type="project" value="UniProtKB-SubCell"/>
</dbReference>
<dbReference type="SUPFAM" id="SSF56801">
    <property type="entry name" value="Acetyl-CoA synthetase-like"/>
    <property type="match status" value="1"/>
</dbReference>
<dbReference type="OrthoDB" id="10253869at2759"/>
<evidence type="ECO:0000313" key="9">
    <source>
        <dbReference type="WBParaSite" id="BXY_1513000.1"/>
    </source>
</evidence>
<dbReference type="InterPro" id="IPR000873">
    <property type="entry name" value="AMP-dep_synth/lig_dom"/>
</dbReference>
<evidence type="ECO:0000313" key="8">
    <source>
        <dbReference type="Proteomes" id="UP000659654"/>
    </source>
</evidence>
<dbReference type="EMBL" id="CAJFCV020000003">
    <property type="protein sequence ID" value="CAG9109362.1"/>
    <property type="molecule type" value="Genomic_DNA"/>
</dbReference>
<evidence type="ECO:0000256" key="2">
    <source>
        <dbReference type="ARBA" id="ARBA00023140"/>
    </source>
</evidence>
<feature type="compositionally biased region" description="Polar residues" evidence="3">
    <location>
        <begin position="591"/>
        <end position="606"/>
    </location>
</feature>
<reference evidence="9" key="1">
    <citation type="submission" date="2016-11" db="UniProtKB">
        <authorList>
            <consortium name="WormBaseParasite"/>
        </authorList>
    </citation>
    <scope>IDENTIFICATION</scope>
</reference>
<dbReference type="InterPro" id="IPR020845">
    <property type="entry name" value="AMP-binding_CS"/>
</dbReference>
<name>A0A1I7SPY5_BURXY</name>
<evidence type="ECO:0000256" key="3">
    <source>
        <dbReference type="SAM" id="MobiDB-lite"/>
    </source>
</evidence>
<feature type="region of interest" description="Disordered" evidence="3">
    <location>
        <begin position="578"/>
        <end position="650"/>
    </location>
</feature>
<dbReference type="PANTHER" id="PTHR24096">
    <property type="entry name" value="LONG-CHAIN-FATTY-ACID--COA LIGASE"/>
    <property type="match status" value="1"/>
</dbReference>
<dbReference type="Proteomes" id="UP000659654">
    <property type="component" value="Unassembled WGS sequence"/>
</dbReference>
<feature type="domain" description="AMP-dependent synthetase/ligase" evidence="4">
    <location>
        <begin position="33"/>
        <end position="428"/>
    </location>
</feature>
<evidence type="ECO:0000256" key="1">
    <source>
        <dbReference type="ARBA" id="ARBA00004275"/>
    </source>
</evidence>
<dbReference type="Pfam" id="PF00501">
    <property type="entry name" value="AMP-binding"/>
    <property type="match status" value="1"/>
</dbReference>
<evidence type="ECO:0000259" key="4">
    <source>
        <dbReference type="Pfam" id="PF00501"/>
    </source>
</evidence>
<dbReference type="Gene3D" id="3.40.50.12780">
    <property type="entry name" value="N-terminal domain of ligase-like"/>
    <property type="match status" value="1"/>
</dbReference>
<evidence type="ECO:0000259" key="5">
    <source>
        <dbReference type="Pfam" id="PF13193"/>
    </source>
</evidence>
<dbReference type="InterPro" id="IPR025110">
    <property type="entry name" value="AMP-bd_C"/>
</dbReference>
<dbReference type="Pfam" id="PF13193">
    <property type="entry name" value="AMP-binding_C"/>
    <property type="match status" value="1"/>
</dbReference>
<dbReference type="PROSITE" id="PS00455">
    <property type="entry name" value="AMP_BINDING"/>
    <property type="match status" value="1"/>
</dbReference>